<dbReference type="EMBL" id="JBHUNE010000003">
    <property type="protein sequence ID" value="MFD2757465.1"/>
    <property type="molecule type" value="Genomic_DNA"/>
</dbReference>
<organism evidence="3 4">
    <name type="scientific">Gulosibacter faecalis</name>
    <dbReference type="NCBI Taxonomy" id="272240"/>
    <lineage>
        <taxon>Bacteria</taxon>
        <taxon>Bacillati</taxon>
        <taxon>Actinomycetota</taxon>
        <taxon>Actinomycetes</taxon>
        <taxon>Micrococcales</taxon>
        <taxon>Microbacteriaceae</taxon>
        <taxon>Gulosibacter</taxon>
    </lineage>
</organism>
<dbReference type="Pfam" id="PF01370">
    <property type="entry name" value="Epimerase"/>
    <property type="match status" value="1"/>
</dbReference>
<dbReference type="PANTHER" id="PTHR43000">
    <property type="entry name" value="DTDP-D-GLUCOSE 4,6-DEHYDRATASE-RELATED"/>
    <property type="match status" value="1"/>
</dbReference>
<proteinExistence type="inferred from homology"/>
<dbReference type="SUPFAM" id="SSF51735">
    <property type="entry name" value="NAD(P)-binding Rossmann-fold domains"/>
    <property type="match status" value="1"/>
</dbReference>
<evidence type="ECO:0000313" key="4">
    <source>
        <dbReference type="Proteomes" id="UP001597492"/>
    </source>
</evidence>
<sequence length="410" mass="45250">MKIAILGGDGFCGWPTALHLSNVGHDVVIVDNLSRRRIDEELGANSLTPIAPIEERIAAWKEVSGKEVTFEQLDVAQDYDGLVQLITDQELDAIVHFAEQRAAPYSMKSPTHKRYTVDNNVNATNNVLTAIVESGRDVHLVHLGTMGVYGYGTAGMKIPEGYLDIEVVSDEDEDGNKVEPHRVGQQILYPTNPGSVYHLTKVLDQNMFAYFAKNDRLRITDLHQGIVWGTNTAETALDERLINRFDYDGDYGTVLNRFLMQAAVGYPLTVHGTGGQTRAFIHIQDTVRCIEIALTNPPKAGDRVMIFNQMTETHRVRDLAELVAKIADARVENVPNPRNEAAENELHVRNDTFLDLGLNPTRLAEGLLLEVTEIAGKYADRADRSKIPATSLWTANQQAGVPASVAADAK</sequence>
<name>A0ABW5UYP9_9MICO</name>
<gene>
    <name evidence="3" type="ORF">ACFSW7_03610</name>
</gene>
<dbReference type="InterPro" id="IPR001509">
    <property type="entry name" value="Epimerase_deHydtase"/>
</dbReference>
<reference evidence="4" key="1">
    <citation type="journal article" date="2019" name="Int. J. Syst. Evol. Microbiol.">
        <title>The Global Catalogue of Microorganisms (GCM) 10K type strain sequencing project: providing services to taxonomists for standard genome sequencing and annotation.</title>
        <authorList>
            <consortium name="The Broad Institute Genomics Platform"/>
            <consortium name="The Broad Institute Genome Sequencing Center for Infectious Disease"/>
            <person name="Wu L."/>
            <person name="Ma J."/>
        </authorList>
    </citation>
    <scope>NUCLEOTIDE SEQUENCE [LARGE SCALE GENOMIC DNA]</scope>
    <source>
        <strain evidence="4">TISTR 1514</strain>
    </source>
</reference>
<dbReference type="Gene3D" id="3.90.25.10">
    <property type="entry name" value="UDP-galactose 4-epimerase, domain 1"/>
    <property type="match status" value="1"/>
</dbReference>
<dbReference type="Gene3D" id="3.40.50.720">
    <property type="entry name" value="NAD(P)-binding Rossmann-like Domain"/>
    <property type="match status" value="1"/>
</dbReference>
<protein>
    <submittedName>
        <fullName evidence="3">NAD-dependent epimerase/dehydratase family protein</fullName>
    </submittedName>
</protein>
<evidence type="ECO:0000313" key="3">
    <source>
        <dbReference type="EMBL" id="MFD2757465.1"/>
    </source>
</evidence>
<evidence type="ECO:0000256" key="1">
    <source>
        <dbReference type="ARBA" id="ARBA00007637"/>
    </source>
</evidence>
<comment type="caution">
    <text evidence="3">The sequence shown here is derived from an EMBL/GenBank/DDBJ whole genome shotgun (WGS) entry which is preliminary data.</text>
</comment>
<dbReference type="RefSeq" id="WP_019618010.1">
    <property type="nucleotide sequence ID" value="NZ_JBHUNE010000003.1"/>
</dbReference>
<accession>A0ABW5UYP9</accession>
<dbReference type="InterPro" id="IPR036291">
    <property type="entry name" value="NAD(P)-bd_dom_sf"/>
</dbReference>
<evidence type="ECO:0000259" key="2">
    <source>
        <dbReference type="Pfam" id="PF01370"/>
    </source>
</evidence>
<dbReference type="Proteomes" id="UP001597492">
    <property type="component" value="Unassembled WGS sequence"/>
</dbReference>
<comment type="similarity">
    <text evidence="1">Belongs to the NAD(P)-dependent epimerase/dehydratase family.</text>
</comment>
<keyword evidence="4" id="KW-1185">Reference proteome</keyword>
<feature type="domain" description="NAD-dependent epimerase/dehydratase" evidence="2">
    <location>
        <begin position="3"/>
        <end position="299"/>
    </location>
</feature>